<gene>
    <name evidence="2" type="ORF">RM704_05390</name>
</gene>
<dbReference type="RefSeq" id="WP_052146254.1">
    <property type="nucleotide sequence ID" value="NZ_JAVRFJ010000003.1"/>
</dbReference>
<evidence type="ECO:0000256" key="1">
    <source>
        <dbReference type="SAM" id="MobiDB-lite"/>
    </source>
</evidence>
<evidence type="ECO:0000313" key="3">
    <source>
        <dbReference type="Proteomes" id="UP001180737"/>
    </source>
</evidence>
<name>A0ABU2YUP5_9ACTN</name>
<reference evidence="2" key="1">
    <citation type="submission" date="2024-05" db="EMBL/GenBank/DDBJ databases">
        <title>30 novel species of actinomycetes from the DSMZ collection.</title>
        <authorList>
            <person name="Nouioui I."/>
        </authorList>
    </citation>
    <scope>NUCLEOTIDE SEQUENCE</scope>
    <source>
        <strain evidence="2">DSM 3412</strain>
    </source>
</reference>
<dbReference type="EMBL" id="JAVRFJ010000003">
    <property type="protein sequence ID" value="MDT0566927.1"/>
    <property type="molecule type" value="Genomic_DNA"/>
</dbReference>
<feature type="region of interest" description="Disordered" evidence="1">
    <location>
        <begin position="157"/>
        <end position="180"/>
    </location>
</feature>
<sequence length="180" mass="20049">MSEPRLIKEQELEPEVDFHGLCLQDAESAQVAYPGGRIMDEGVFLTAHPGRVDIESAGHTHTPAMTAQVWDGEPPVDTSRVWDRRADTTVRSTTGTLQVWAVAHGPIEDAIELGASDRDWHVRVYCSGRDEVTRVIEEEGIAEGVERYLVQFWPLRDGRAEPSSSPSGQVETEGWARSRR</sequence>
<evidence type="ECO:0000313" key="2">
    <source>
        <dbReference type="EMBL" id="MDT0566927.1"/>
    </source>
</evidence>
<dbReference type="Proteomes" id="UP001180737">
    <property type="component" value="Unassembled WGS sequence"/>
</dbReference>
<proteinExistence type="predicted"/>
<protein>
    <submittedName>
        <fullName evidence="2">Uncharacterized protein</fullName>
    </submittedName>
</protein>
<comment type="caution">
    <text evidence="2">The sequence shown here is derived from an EMBL/GenBank/DDBJ whole genome shotgun (WGS) entry which is preliminary data.</text>
</comment>
<organism evidence="2 3">
    <name type="scientific">Streptomyces gottesmaniae</name>
    <dbReference type="NCBI Taxonomy" id="3075518"/>
    <lineage>
        <taxon>Bacteria</taxon>
        <taxon>Bacillati</taxon>
        <taxon>Actinomycetota</taxon>
        <taxon>Actinomycetes</taxon>
        <taxon>Kitasatosporales</taxon>
        <taxon>Streptomycetaceae</taxon>
        <taxon>Streptomyces</taxon>
    </lineage>
</organism>
<accession>A0ABU2YUP5</accession>
<keyword evidence="3" id="KW-1185">Reference proteome</keyword>